<evidence type="ECO:0000256" key="1">
    <source>
        <dbReference type="ARBA" id="ARBA00022723"/>
    </source>
</evidence>
<dbReference type="SUPFAM" id="SSF53800">
    <property type="entry name" value="Chelatase"/>
    <property type="match status" value="1"/>
</dbReference>
<evidence type="ECO:0000256" key="2">
    <source>
        <dbReference type="ARBA" id="ARBA00023239"/>
    </source>
</evidence>
<dbReference type="EMBL" id="JASZYV010000003">
    <property type="protein sequence ID" value="MDM0045563.1"/>
    <property type="molecule type" value="Genomic_DNA"/>
</dbReference>
<dbReference type="PANTHER" id="PTHR33542:SF3">
    <property type="entry name" value="SIROHYDROCHLORIN FERROCHELATASE, CHLOROPLASTIC"/>
    <property type="match status" value="1"/>
</dbReference>
<accession>A0ABT7NCA9</accession>
<dbReference type="Gene3D" id="3.40.50.1400">
    <property type="match status" value="1"/>
</dbReference>
<evidence type="ECO:0000313" key="3">
    <source>
        <dbReference type="EMBL" id="MDM0045563.1"/>
    </source>
</evidence>
<dbReference type="InterPro" id="IPR002762">
    <property type="entry name" value="CbiX-like"/>
</dbReference>
<reference evidence="3" key="1">
    <citation type="submission" date="2023-06" db="EMBL/GenBank/DDBJ databases">
        <authorList>
            <person name="Jiang Y."/>
            <person name="Liu Q."/>
        </authorList>
    </citation>
    <scope>NUCLEOTIDE SEQUENCE</scope>
    <source>
        <strain evidence="3">CGMCC 1.12089</strain>
    </source>
</reference>
<dbReference type="Pfam" id="PF01903">
    <property type="entry name" value="CbiX"/>
    <property type="match status" value="1"/>
</dbReference>
<protein>
    <submittedName>
        <fullName evidence="3">CbiX/SirB N-terminal domain-containing protein</fullName>
    </submittedName>
</protein>
<dbReference type="InterPro" id="IPR050963">
    <property type="entry name" value="Sirohydro_Cobaltochel/CbiX"/>
</dbReference>
<keyword evidence="4" id="KW-1185">Reference proteome</keyword>
<dbReference type="RefSeq" id="WP_286660691.1">
    <property type="nucleotide sequence ID" value="NZ_JASZYV010000003.1"/>
</dbReference>
<keyword evidence="1" id="KW-0479">Metal-binding</keyword>
<gene>
    <name evidence="3" type="ORF">QTH91_13805</name>
</gene>
<evidence type="ECO:0000313" key="4">
    <source>
        <dbReference type="Proteomes" id="UP001174908"/>
    </source>
</evidence>
<name>A0ABT7NCA9_9BURK</name>
<dbReference type="Proteomes" id="UP001174908">
    <property type="component" value="Unassembled WGS sequence"/>
</dbReference>
<comment type="caution">
    <text evidence="3">The sequence shown here is derived from an EMBL/GenBank/DDBJ whole genome shotgun (WGS) entry which is preliminary data.</text>
</comment>
<organism evidence="3 4">
    <name type="scientific">Variovorax dokdonensis</name>
    <dbReference type="NCBI Taxonomy" id="344883"/>
    <lineage>
        <taxon>Bacteria</taxon>
        <taxon>Pseudomonadati</taxon>
        <taxon>Pseudomonadota</taxon>
        <taxon>Betaproteobacteria</taxon>
        <taxon>Burkholderiales</taxon>
        <taxon>Comamonadaceae</taxon>
        <taxon>Variovorax</taxon>
    </lineage>
</organism>
<proteinExistence type="predicted"/>
<dbReference type="PANTHER" id="PTHR33542">
    <property type="entry name" value="SIROHYDROCHLORIN FERROCHELATASE, CHLOROPLASTIC"/>
    <property type="match status" value="1"/>
</dbReference>
<dbReference type="CDD" id="cd03416">
    <property type="entry name" value="CbiX_SirB_N"/>
    <property type="match status" value="1"/>
</dbReference>
<sequence>MSDQPSPFAPHRGIVLFAHGSRDDRWRQPVEAVAALVSQLDAQVAVRCAYLELATPDLAGAVADLVDRGVRSVELLPLFLGVGKHLREDLPRLVDELRNVHPGTEIRLRPAIGETQELIEVIARIALRGPSESTADSTDS</sequence>
<keyword evidence="2" id="KW-0456">Lyase</keyword>